<dbReference type="SUPFAM" id="SSF56112">
    <property type="entry name" value="Protein kinase-like (PK-like)"/>
    <property type="match status" value="1"/>
</dbReference>
<dbReference type="InterPro" id="IPR002575">
    <property type="entry name" value="Aminoglycoside_PTrfase"/>
</dbReference>
<reference evidence="2 3" key="1">
    <citation type="submission" date="2020-07" db="EMBL/GenBank/DDBJ databases">
        <title>Sequencing the genomes of 1000 actinobacteria strains.</title>
        <authorList>
            <person name="Klenk H.-P."/>
        </authorList>
    </citation>
    <scope>NUCLEOTIDE SEQUENCE [LARGE SCALE GENOMIC DNA]</scope>
    <source>
        <strain evidence="2 3">DSM 24552</strain>
    </source>
</reference>
<accession>A0A7Y9RY80</accession>
<protein>
    <submittedName>
        <fullName evidence="2">Aminoglycoside phosphotransferase (APT) family kinase protein</fullName>
    </submittedName>
</protein>
<dbReference type="AlphaFoldDB" id="A0A7Y9RY80"/>
<feature type="domain" description="Aminoglycoside phosphotransferase" evidence="1">
    <location>
        <begin position="33"/>
        <end position="251"/>
    </location>
</feature>
<proteinExistence type="predicted"/>
<dbReference type="Gene3D" id="3.90.1200.10">
    <property type="match status" value="1"/>
</dbReference>
<keyword evidence="2" id="KW-0808">Transferase</keyword>
<dbReference type="RefSeq" id="WP_179519106.1">
    <property type="nucleotide sequence ID" value="NZ_JACCAC010000001.1"/>
</dbReference>
<evidence type="ECO:0000313" key="3">
    <source>
        <dbReference type="Proteomes" id="UP000544110"/>
    </source>
</evidence>
<keyword evidence="2" id="KW-0418">Kinase</keyword>
<dbReference type="PANTHER" id="PTHR47829:SF1">
    <property type="entry name" value="HAD FAMILY PHOSPHATASE"/>
    <property type="match status" value="1"/>
</dbReference>
<dbReference type="Gene3D" id="3.30.200.20">
    <property type="entry name" value="Phosphorylase Kinase, domain 1"/>
    <property type="match status" value="1"/>
</dbReference>
<dbReference type="PANTHER" id="PTHR47829">
    <property type="entry name" value="HYDROLASE, PUTATIVE (AFU_ORTHOLOGUE AFUA_1G12880)-RELATED"/>
    <property type="match status" value="1"/>
</dbReference>
<evidence type="ECO:0000259" key="1">
    <source>
        <dbReference type="Pfam" id="PF01636"/>
    </source>
</evidence>
<dbReference type="Proteomes" id="UP000544110">
    <property type="component" value="Unassembled WGS sequence"/>
</dbReference>
<dbReference type="EMBL" id="JACCAC010000001">
    <property type="protein sequence ID" value="NYG56928.1"/>
    <property type="molecule type" value="Genomic_DNA"/>
</dbReference>
<sequence length="346" mass="37311">MTDPSPRGLDLAAFHRWYDAQVPGDLGPDLTGELIAGGRSNLTYAVTDGTTCRIVRRQPLGHVQATAHDMGREHTVMTALAPTPVPVPRTFARCDDTEVLGATFYVMEHVAGTPYRSRAQLEELGADATRRVAEAMVDTLAALHAVDPAEVGLAGFGRPEGFVERQVRRWGQQLEGSHSRDLAGADELRAELARRAPGAASPDHTIVHGDYRLDNLLVDAAHEGAEVRAVVDWEMATLGDPLTDLALLAVYDQLAGLDRSGLLVTDASTAPGFPSTDEQLQRYSAQSGRDLGEMSFHLGLAYFKLAVILEGIHYRFLQGQTVGEGFDRIGDAVEPLLGAGLDALRR</sequence>
<name>A0A7Y9RY80_9ACTN</name>
<keyword evidence="3" id="KW-1185">Reference proteome</keyword>
<comment type="caution">
    <text evidence="2">The sequence shown here is derived from an EMBL/GenBank/DDBJ whole genome shotgun (WGS) entry which is preliminary data.</text>
</comment>
<dbReference type="InterPro" id="IPR041726">
    <property type="entry name" value="ACAD10_11_N"/>
</dbReference>
<organism evidence="2 3">
    <name type="scientific">Nocardioides perillae</name>
    <dbReference type="NCBI Taxonomy" id="1119534"/>
    <lineage>
        <taxon>Bacteria</taxon>
        <taxon>Bacillati</taxon>
        <taxon>Actinomycetota</taxon>
        <taxon>Actinomycetes</taxon>
        <taxon>Propionibacteriales</taxon>
        <taxon>Nocardioidaceae</taxon>
        <taxon>Nocardioides</taxon>
    </lineage>
</organism>
<dbReference type="InterPro" id="IPR052898">
    <property type="entry name" value="ACAD10-like"/>
</dbReference>
<dbReference type="InterPro" id="IPR011009">
    <property type="entry name" value="Kinase-like_dom_sf"/>
</dbReference>
<dbReference type="GO" id="GO:0016301">
    <property type="term" value="F:kinase activity"/>
    <property type="evidence" value="ECO:0007669"/>
    <property type="project" value="UniProtKB-KW"/>
</dbReference>
<dbReference type="CDD" id="cd05154">
    <property type="entry name" value="ACAD10_11_N-like"/>
    <property type="match status" value="1"/>
</dbReference>
<evidence type="ECO:0000313" key="2">
    <source>
        <dbReference type="EMBL" id="NYG56928.1"/>
    </source>
</evidence>
<gene>
    <name evidence="2" type="ORF">BJ989_003232</name>
</gene>
<dbReference type="Pfam" id="PF01636">
    <property type="entry name" value="APH"/>
    <property type="match status" value="1"/>
</dbReference>